<organism evidence="13 14">
    <name type="scientific">Candidatus Dojkabacteria bacterium HGW-Dojkabacteria-1</name>
    <dbReference type="NCBI Taxonomy" id="2013761"/>
    <lineage>
        <taxon>Bacteria</taxon>
        <taxon>Candidatus Dojkabacteria</taxon>
    </lineage>
</organism>
<keyword evidence="2 11" id="KW-0808">Transferase</keyword>
<dbReference type="InterPro" id="IPR027417">
    <property type="entry name" value="P-loop_NTPase"/>
</dbReference>
<keyword evidence="5" id="KW-0479">Metal-binding</keyword>
<dbReference type="InterPro" id="IPR045085">
    <property type="entry name" value="HLD_clamp_pol_III_gamma_tau"/>
</dbReference>
<dbReference type="GO" id="GO:0046872">
    <property type="term" value="F:metal ion binding"/>
    <property type="evidence" value="ECO:0007669"/>
    <property type="project" value="UniProtKB-KW"/>
</dbReference>
<dbReference type="Pfam" id="PF12169">
    <property type="entry name" value="DNA_pol3_gamma3"/>
    <property type="match status" value="1"/>
</dbReference>
<evidence type="ECO:0000313" key="13">
    <source>
        <dbReference type="EMBL" id="PKN03044.1"/>
    </source>
</evidence>
<comment type="subunit">
    <text evidence="11">DNA polymerase III contains a core (composed of alpha, epsilon and theta chains) that associates with a tau subunit. This core dimerizes to form the POLIII' complex. PolIII' associates with the gamma complex (composed of gamma, delta, delta', psi and chi chains) and with the beta chain to form the complete DNA polymerase III complex.</text>
</comment>
<dbReference type="Gene3D" id="3.30.300.180">
    <property type="match status" value="1"/>
</dbReference>
<dbReference type="InterPro" id="IPR050238">
    <property type="entry name" value="DNA_Rep/Repair_Clamp_Loader"/>
</dbReference>
<dbReference type="GO" id="GO:0006261">
    <property type="term" value="P:DNA-templated DNA replication"/>
    <property type="evidence" value="ECO:0007669"/>
    <property type="project" value="TreeGrafter"/>
</dbReference>
<dbReference type="InterPro" id="IPR008921">
    <property type="entry name" value="DNA_pol3_clamp-load_cplx_C"/>
</dbReference>
<comment type="similarity">
    <text evidence="1 11">Belongs to the DnaX/STICHEL family.</text>
</comment>
<name>A0A2N2F4B0_9BACT</name>
<evidence type="ECO:0000259" key="12">
    <source>
        <dbReference type="SMART" id="SM00382"/>
    </source>
</evidence>
<comment type="function">
    <text evidence="11">DNA polymerase III is a complex, multichain enzyme responsible for most of the replicative synthesis in bacteria. This DNA polymerase also exhibits 3' to 5' exonuclease activity.</text>
</comment>
<dbReference type="Gene3D" id="1.20.272.10">
    <property type="match status" value="1"/>
</dbReference>
<dbReference type="NCBIfam" id="NF004046">
    <property type="entry name" value="PRK05563.1"/>
    <property type="match status" value="1"/>
</dbReference>
<proteinExistence type="inferred from homology"/>
<keyword evidence="8 11" id="KW-0067">ATP-binding</keyword>
<evidence type="ECO:0000256" key="4">
    <source>
        <dbReference type="ARBA" id="ARBA00022705"/>
    </source>
</evidence>
<evidence type="ECO:0000256" key="9">
    <source>
        <dbReference type="ARBA" id="ARBA00022932"/>
    </source>
</evidence>
<protein>
    <recommendedName>
        <fullName evidence="11">DNA polymerase III subunit gamma/tau</fullName>
        <ecNumber evidence="11">2.7.7.7</ecNumber>
    </recommendedName>
</protein>
<dbReference type="NCBIfam" id="TIGR02397">
    <property type="entry name" value="dnaX_nterm"/>
    <property type="match status" value="1"/>
</dbReference>
<dbReference type="GO" id="GO:0003677">
    <property type="term" value="F:DNA binding"/>
    <property type="evidence" value="ECO:0007669"/>
    <property type="project" value="InterPro"/>
</dbReference>
<dbReference type="SMART" id="SM00382">
    <property type="entry name" value="AAA"/>
    <property type="match status" value="1"/>
</dbReference>
<comment type="catalytic activity">
    <reaction evidence="10 11">
        <text>DNA(n) + a 2'-deoxyribonucleoside 5'-triphosphate = DNA(n+1) + diphosphate</text>
        <dbReference type="Rhea" id="RHEA:22508"/>
        <dbReference type="Rhea" id="RHEA-COMP:17339"/>
        <dbReference type="Rhea" id="RHEA-COMP:17340"/>
        <dbReference type="ChEBI" id="CHEBI:33019"/>
        <dbReference type="ChEBI" id="CHEBI:61560"/>
        <dbReference type="ChEBI" id="CHEBI:173112"/>
        <dbReference type="EC" id="2.7.7.7"/>
    </reaction>
</comment>
<dbReference type="GO" id="GO:0003887">
    <property type="term" value="F:DNA-directed DNA polymerase activity"/>
    <property type="evidence" value="ECO:0007669"/>
    <property type="project" value="UniProtKB-KW"/>
</dbReference>
<keyword evidence="6 11" id="KW-0547">Nucleotide-binding</keyword>
<dbReference type="Proteomes" id="UP000233417">
    <property type="component" value="Unassembled WGS sequence"/>
</dbReference>
<dbReference type="AlphaFoldDB" id="A0A2N2F4B0"/>
<dbReference type="InterPro" id="IPR022754">
    <property type="entry name" value="DNA_pol_III_gamma-3"/>
</dbReference>
<evidence type="ECO:0000256" key="7">
    <source>
        <dbReference type="ARBA" id="ARBA00022833"/>
    </source>
</evidence>
<dbReference type="GO" id="GO:0005524">
    <property type="term" value="F:ATP binding"/>
    <property type="evidence" value="ECO:0007669"/>
    <property type="project" value="UniProtKB-KW"/>
</dbReference>
<gene>
    <name evidence="11" type="primary">dnaX</name>
    <name evidence="13" type="ORF">CVU76_03405</name>
</gene>
<dbReference type="Pfam" id="PF13177">
    <property type="entry name" value="DNA_pol3_delta2"/>
    <property type="match status" value="1"/>
</dbReference>
<keyword evidence="4 11" id="KW-0235">DNA replication</keyword>
<accession>A0A2N2F4B0</accession>
<dbReference type="InterPro" id="IPR038454">
    <property type="entry name" value="DnaA_N_sf"/>
</dbReference>
<evidence type="ECO:0000313" key="14">
    <source>
        <dbReference type="Proteomes" id="UP000233417"/>
    </source>
</evidence>
<dbReference type="CDD" id="cd00009">
    <property type="entry name" value="AAA"/>
    <property type="match status" value="1"/>
</dbReference>
<evidence type="ECO:0000256" key="11">
    <source>
        <dbReference type="RuleBase" id="RU364063"/>
    </source>
</evidence>
<dbReference type="EMBL" id="PHAO01000001">
    <property type="protein sequence ID" value="PKN03044.1"/>
    <property type="molecule type" value="Genomic_DNA"/>
</dbReference>
<evidence type="ECO:0000256" key="8">
    <source>
        <dbReference type="ARBA" id="ARBA00022840"/>
    </source>
</evidence>
<dbReference type="SUPFAM" id="SSF52540">
    <property type="entry name" value="P-loop containing nucleoside triphosphate hydrolases"/>
    <property type="match status" value="1"/>
</dbReference>
<dbReference type="GO" id="GO:0009360">
    <property type="term" value="C:DNA polymerase III complex"/>
    <property type="evidence" value="ECO:0007669"/>
    <property type="project" value="InterPro"/>
</dbReference>
<evidence type="ECO:0000256" key="3">
    <source>
        <dbReference type="ARBA" id="ARBA00022695"/>
    </source>
</evidence>
<evidence type="ECO:0000256" key="5">
    <source>
        <dbReference type="ARBA" id="ARBA00022723"/>
    </source>
</evidence>
<dbReference type="CDD" id="cd18137">
    <property type="entry name" value="HLD_clamp_pol_III_gamma_tau"/>
    <property type="match status" value="1"/>
</dbReference>
<reference evidence="13 14" key="1">
    <citation type="journal article" date="2017" name="ISME J.">
        <title>Potential for microbial H2 and metal transformations associated with novel bacteria and archaea in deep terrestrial subsurface sediments.</title>
        <authorList>
            <person name="Hernsdorf A.W."/>
            <person name="Amano Y."/>
            <person name="Miyakawa K."/>
            <person name="Ise K."/>
            <person name="Suzuki Y."/>
            <person name="Anantharaman K."/>
            <person name="Probst A."/>
            <person name="Burstein D."/>
            <person name="Thomas B.C."/>
            <person name="Banfield J.F."/>
        </authorList>
    </citation>
    <scope>NUCLEOTIDE SEQUENCE [LARGE SCALE GENOMIC DNA]</scope>
    <source>
        <strain evidence="13">HGW-Dojkabacteria-1</strain>
    </source>
</reference>
<feature type="domain" description="AAA+ ATPase" evidence="12">
    <location>
        <begin position="36"/>
        <end position="178"/>
    </location>
</feature>
<dbReference type="Pfam" id="PF22608">
    <property type="entry name" value="DNAX_ATPase_lid"/>
    <property type="match status" value="1"/>
</dbReference>
<dbReference type="PANTHER" id="PTHR11669:SF0">
    <property type="entry name" value="PROTEIN STICHEL-LIKE 2"/>
    <property type="match status" value="1"/>
</dbReference>
<dbReference type="PANTHER" id="PTHR11669">
    <property type="entry name" value="REPLICATION FACTOR C / DNA POLYMERASE III GAMMA-TAU SUBUNIT"/>
    <property type="match status" value="1"/>
</dbReference>
<dbReference type="EC" id="2.7.7.7" evidence="11"/>
<comment type="caution">
    <text evidence="13">The sequence shown here is derived from an EMBL/GenBank/DDBJ whole genome shotgun (WGS) entry which is preliminary data.</text>
</comment>
<dbReference type="Gene3D" id="3.40.50.300">
    <property type="entry name" value="P-loop containing nucleotide triphosphate hydrolases"/>
    <property type="match status" value="1"/>
</dbReference>
<keyword evidence="3 11" id="KW-0548">Nucleotidyltransferase</keyword>
<evidence type="ECO:0000256" key="10">
    <source>
        <dbReference type="ARBA" id="ARBA00049244"/>
    </source>
</evidence>
<dbReference type="SUPFAM" id="SSF48019">
    <property type="entry name" value="post-AAA+ oligomerization domain-like"/>
    <property type="match status" value="1"/>
</dbReference>
<keyword evidence="7" id="KW-0862">Zinc</keyword>
<evidence type="ECO:0000256" key="2">
    <source>
        <dbReference type="ARBA" id="ARBA00022679"/>
    </source>
</evidence>
<dbReference type="Gene3D" id="1.10.8.60">
    <property type="match status" value="1"/>
</dbReference>
<dbReference type="FunFam" id="3.40.50.300:FF:000014">
    <property type="entry name" value="DNA polymerase III subunit gamma/tau"/>
    <property type="match status" value="1"/>
</dbReference>
<keyword evidence="9 11" id="KW-0239">DNA-directed DNA polymerase</keyword>
<evidence type="ECO:0000256" key="6">
    <source>
        <dbReference type="ARBA" id="ARBA00022741"/>
    </source>
</evidence>
<dbReference type="InterPro" id="IPR012763">
    <property type="entry name" value="DNA_pol_III_sug/sutau_N"/>
</dbReference>
<dbReference type="InterPro" id="IPR003593">
    <property type="entry name" value="AAA+_ATPase"/>
</dbReference>
<evidence type="ECO:0000256" key="1">
    <source>
        <dbReference type="ARBA" id="ARBA00006360"/>
    </source>
</evidence>
<sequence>MSTVLYRKYRSQNFDELVGQDHITKILKNAIKKDQLSHAYLLVGSRGTGKTSTARILAKAVNCGSPLKDGNPCNKCEICNSISNGNFLDLIEIDAASNRGIDQIRELKERIEFSPSEGRFKVYIIDEVHMLTNEAFNALLKTLEEPPAHIIFILATTDVHKLPATILSRCQRYDFRLGSDEEIRKTLKEIVKKEKLKIEEGAMDILVRNSKGSYRDALSLLDVVVNGQPKEGSSKEITEEETRQVLGLPELNIVNNLLGALIEGDAKIALDSIKELEVKGTNLSQFVSYTLEILREILVAKLSGFSTPQYPFSKDMDQKTLVSLINAFINAERDLKSTSSPILVVQMLIPTFCSEEKIVEEKPKEKKTKKKDTHKTGTILEKKSEKVEVINSDANVLNVNDIQKKWKDIVDRVKPQNNTLSAFLSVSKAVEVNGDLLNIEVPFKFYKDQIEDYASKQIICTTINEVLGVSCRVSCTVNDTVKPKLQSSADVVLKNIPVIEKKEPEEKKEDKSKPEFKKKNLGADVEAIFAGM</sequence>